<evidence type="ECO:0000259" key="1">
    <source>
        <dbReference type="PROSITE" id="PS51186"/>
    </source>
</evidence>
<dbReference type="InterPro" id="IPR000182">
    <property type="entry name" value="GNAT_dom"/>
</dbReference>
<keyword evidence="3" id="KW-1185">Reference proteome</keyword>
<name>A0A7M3MCC3_9BACT</name>
<gene>
    <name evidence="2" type="ORF">DPQ33_13560</name>
</gene>
<dbReference type="RefSeq" id="WP_144303769.1">
    <property type="nucleotide sequence ID" value="NZ_QMIE01000013.1"/>
</dbReference>
<dbReference type="PROSITE" id="PS51186">
    <property type="entry name" value="GNAT"/>
    <property type="match status" value="1"/>
</dbReference>
<sequence>MHIRSEAVMDHEAIRAIHIAAFADHPFSKQTEHRIVDGLREADALTVSLVAEQNGQVVGHVAFSPAFVNGESCAMYALGPIGVLPPFQRQGIGSRLVEAGLAALRGLDASACVLVGDPAYYSRFGFRSDPALTMEGVPQEVLLCLTLAAAPPAGSVTHHEAFSIGLH</sequence>
<dbReference type="Gene3D" id="3.40.630.30">
    <property type="match status" value="1"/>
</dbReference>
<dbReference type="InterPro" id="IPR016181">
    <property type="entry name" value="Acyl_CoA_acyltransferase"/>
</dbReference>
<dbReference type="GO" id="GO:0016747">
    <property type="term" value="F:acyltransferase activity, transferring groups other than amino-acyl groups"/>
    <property type="evidence" value="ECO:0007669"/>
    <property type="project" value="InterPro"/>
</dbReference>
<dbReference type="CDD" id="cd04301">
    <property type="entry name" value="NAT_SF"/>
    <property type="match status" value="1"/>
</dbReference>
<comment type="caution">
    <text evidence="2">The sequence shown here is derived from an EMBL/GenBank/DDBJ whole genome shotgun (WGS) entry which is preliminary data.</text>
</comment>
<organism evidence="2 3">
    <name type="scientific">Oceanidesulfovibrio indonesiensis</name>
    <dbReference type="NCBI Taxonomy" id="54767"/>
    <lineage>
        <taxon>Bacteria</taxon>
        <taxon>Pseudomonadati</taxon>
        <taxon>Thermodesulfobacteriota</taxon>
        <taxon>Desulfovibrionia</taxon>
        <taxon>Desulfovibrionales</taxon>
        <taxon>Desulfovibrionaceae</taxon>
        <taxon>Oceanidesulfovibrio</taxon>
    </lineage>
</organism>
<proteinExistence type="predicted"/>
<dbReference type="EMBL" id="QMIE01000013">
    <property type="protein sequence ID" value="TVM15990.1"/>
    <property type="molecule type" value="Genomic_DNA"/>
</dbReference>
<accession>A0A7M3MCC3</accession>
<dbReference type="SUPFAM" id="SSF55729">
    <property type="entry name" value="Acyl-CoA N-acyltransferases (Nat)"/>
    <property type="match status" value="1"/>
</dbReference>
<keyword evidence="2" id="KW-0808">Transferase</keyword>
<protein>
    <submittedName>
        <fullName evidence="2">GNAT family N-acetyltransferase</fullName>
    </submittedName>
</protein>
<evidence type="ECO:0000313" key="3">
    <source>
        <dbReference type="Proteomes" id="UP000448292"/>
    </source>
</evidence>
<dbReference type="OrthoDB" id="9797178at2"/>
<evidence type="ECO:0000313" key="2">
    <source>
        <dbReference type="EMBL" id="TVM15990.1"/>
    </source>
</evidence>
<dbReference type="AlphaFoldDB" id="A0A7M3MCC3"/>
<reference evidence="2 3" key="1">
    <citation type="submission" date="2018-06" db="EMBL/GenBank/DDBJ databases">
        <title>Complete genome of Desulfovibrio indonesiensis P37SLT.</title>
        <authorList>
            <person name="Crispim J.S."/>
            <person name="Vidigal P.M.P."/>
            <person name="Silva L.C.F."/>
            <person name="Laguardia C.N."/>
            <person name="Araujo L.C."/>
            <person name="Dias R.S."/>
            <person name="Sousa M.P."/>
            <person name="Paula S.O."/>
            <person name="Silva C."/>
        </authorList>
    </citation>
    <scope>NUCLEOTIDE SEQUENCE [LARGE SCALE GENOMIC DNA]</scope>
    <source>
        <strain evidence="2 3">P37SLT</strain>
    </source>
</reference>
<dbReference type="Pfam" id="PF13508">
    <property type="entry name" value="Acetyltransf_7"/>
    <property type="match status" value="1"/>
</dbReference>
<feature type="domain" description="N-acetyltransferase" evidence="1">
    <location>
        <begin position="1"/>
        <end position="148"/>
    </location>
</feature>
<dbReference type="Proteomes" id="UP000448292">
    <property type="component" value="Unassembled WGS sequence"/>
</dbReference>